<dbReference type="EMBL" id="LGRN01000167">
    <property type="protein sequence ID" value="OJD15250.1"/>
    <property type="molecule type" value="Genomic_DNA"/>
</dbReference>
<dbReference type="AlphaFoldDB" id="A0A1J9PH66"/>
<sequence length="332" mass="39156">MLTIRQIVRPYSLLYSARKALNNSKHISDAVRSLIFQHSDPKTFLKYYLHRKMNKNVRAVVQGLDPQKQIICAACRMISTVKPRRSQEITTEESSSVNQQSYIKKLIKKHDHLSKRLRRLVARHKDTVKYELYTRVSRELAGARQRARDKLLLEKQEKFDFEEPCARSSDSYRASRSQERSKNLLIPMQQFHRLPRETLQDEMLRRTEAIDAVVDYCRFEKEETCRLPHDKRPDLKVFQKVKIEIHVPPPPPPSSSERNIALKAVMKDHRPLYCFICLNKFSTHGGVFKNIRRKHLQHIKPDDTISFRQCDITLDHKMHLQSHVFSVHQTVT</sequence>
<dbReference type="Proteomes" id="UP000182235">
    <property type="component" value="Unassembled WGS sequence"/>
</dbReference>
<dbReference type="STRING" id="1447872.A0A1J9PH66"/>
<protein>
    <recommendedName>
        <fullName evidence="3">C2H2-type domain-containing protein</fullName>
    </recommendedName>
</protein>
<dbReference type="Pfam" id="PF11917">
    <property type="entry name" value="DUF3435"/>
    <property type="match status" value="1"/>
</dbReference>
<organism evidence="1 2">
    <name type="scientific">Emergomyces pasteurianus Ep9510</name>
    <dbReference type="NCBI Taxonomy" id="1447872"/>
    <lineage>
        <taxon>Eukaryota</taxon>
        <taxon>Fungi</taxon>
        <taxon>Dikarya</taxon>
        <taxon>Ascomycota</taxon>
        <taxon>Pezizomycotina</taxon>
        <taxon>Eurotiomycetes</taxon>
        <taxon>Eurotiomycetidae</taxon>
        <taxon>Onygenales</taxon>
        <taxon>Ajellomycetaceae</taxon>
        <taxon>Emergomyces</taxon>
    </lineage>
</organism>
<accession>A0A1J9PH66</accession>
<name>A0A1J9PH66_9EURO</name>
<dbReference type="InterPro" id="IPR021842">
    <property type="entry name" value="DUF3435"/>
</dbReference>
<keyword evidence="2" id="KW-1185">Reference proteome</keyword>
<evidence type="ECO:0000313" key="2">
    <source>
        <dbReference type="Proteomes" id="UP000182235"/>
    </source>
</evidence>
<evidence type="ECO:0000313" key="1">
    <source>
        <dbReference type="EMBL" id="OJD15250.1"/>
    </source>
</evidence>
<dbReference type="PANTHER" id="PTHR37535">
    <property type="entry name" value="FLUG DOMAIN PROTEIN"/>
    <property type="match status" value="1"/>
</dbReference>
<evidence type="ECO:0008006" key="3">
    <source>
        <dbReference type="Google" id="ProtNLM"/>
    </source>
</evidence>
<proteinExistence type="predicted"/>
<reference evidence="1 2" key="1">
    <citation type="submission" date="2015-07" db="EMBL/GenBank/DDBJ databases">
        <title>Emmonsia species relationships and genome sequence.</title>
        <authorList>
            <consortium name="The Broad Institute Genomics Platform"/>
            <person name="Cuomo C.A."/>
            <person name="Munoz J.F."/>
            <person name="Imamovic A."/>
            <person name="Priest M.E."/>
            <person name="Young S."/>
            <person name="Clay O.K."/>
            <person name="McEwen J.G."/>
        </authorList>
    </citation>
    <scope>NUCLEOTIDE SEQUENCE [LARGE SCALE GENOMIC DNA]</scope>
    <source>
        <strain evidence="1 2">UAMH 9510</strain>
    </source>
</reference>
<gene>
    <name evidence="1" type="ORF">AJ78_04472</name>
</gene>
<dbReference type="OrthoDB" id="4184092at2759"/>
<dbReference type="PANTHER" id="PTHR37535:SF2">
    <property type="entry name" value="FINGER DOMAIN PROTEIN, PUTATIVE (AFU_ORTHOLOGUE AFUA_6G09300)-RELATED"/>
    <property type="match status" value="1"/>
</dbReference>
<dbReference type="VEuPathDB" id="FungiDB:AJ78_04472"/>
<comment type="caution">
    <text evidence="1">The sequence shown here is derived from an EMBL/GenBank/DDBJ whole genome shotgun (WGS) entry which is preliminary data.</text>
</comment>